<keyword evidence="3" id="KW-1185">Reference proteome</keyword>
<dbReference type="Proteomes" id="UP000003994">
    <property type="component" value="Unassembled WGS sequence"/>
</dbReference>
<evidence type="ECO:0000313" key="3">
    <source>
        <dbReference type="Proteomes" id="UP000003994"/>
    </source>
</evidence>
<dbReference type="AlphaFoldDB" id="K0ZF97"/>
<gene>
    <name evidence="2" type="ORF">HMPREF9241_00770</name>
</gene>
<evidence type="ECO:0000256" key="1">
    <source>
        <dbReference type="SAM" id="MobiDB-lite"/>
    </source>
</evidence>
<reference evidence="2 3" key="1">
    <citation type="submission" date="2012-07" db="EMBL/GenBank/DDBJ databases">
        <title>The Genome Sequence of Actinomyces turicensis ACS-279-V-COL4.</title>
        <authorList>
            <consortium name="The Broad Institute Genome Sequencing Platform"/>
            <person name="Earl A."/>
            <person name="Ward D."/>
            <person name="Feldgarden M."/>
            <person name="Gevers D."/>
            <person name="Saerens B."/>
            <person name="Vaneechoutte M."/>
            <person name="Walker B."/>
            <person name="Young S.K."/>
            <person name="Zeng Q."/>
            <person name="Gargeya S."/>
            <person name="Fitzgerald M."/>
            <person name="Haas B."/>
            <person name="Abouelleil A."/>
            <person name="Alvarado L."/>
            <person name="Arachchi H.M."/>
            <person name="Berlin A."/>
            <person name="Chapman S.B."/>
            <person name="Goldberg J."/>
            <person name="Griggs A."/>
            <person name="Gujja S."/>
            <person name="Hansen M."/>
            <person name="Howarth C."/>
            <person name="Imamovic A."/>
            <person name="Larimer J."/>
            <person name="McCowen C."/>
            <person name="Montmayeur A."/>
            <person name="Murphy C."/>
            <person name="Neiman D."/>
            <person name="Pearson M."/>
            <person name="Priest M."/>
            <person name="Roberts A."/>
            <person name="Saif S."/>
            <person name="Shea T."/>
            <person name="Sisk P."/>
            <person name="Sykes S."/>
            <person name="Wortman J."/>
            <person name="Nusbaum C."/>
            <person name="Birren B."/>
        </authorList>
    </citation>
    <scope>NUCLEOTIDE SEQUENCE [LARGE SCALE GENOMIC DNA]</scope>
    <source>
        <strain evidence="2 3">ACS-279-V-Col4</strain>
    </source>
</reference>
<dbReference type="STRING" id="883077.HMPREF9241_00770"/>
<comment type="caution">
    <text evidence="2">The sequence shown here is derived from an EMBL/GenBank/DDBJ whole genome shotgun (WGS) entry which is preliminary data.</text>
</comment>
<name>K0ZF97_9ACTO</name>
<dbReference type="HOGENOM" id="CLU_146480_2_0_11"/>
<feature type="region of interest" description="Disordered" evidence="1">
    <location>
        <begin position="64"/>
        <end position="99"/>
    </location>
</feature>
<accession>K0ZF97</accession>
<dbReference type="eggNOG" id="ENOG50336AB">
    <property type="taxonomic scope" value="Bacteria"/>
</dbReference>
<organism evidence="2 3">
    <name type="scientific">Schaalia turicensis ACS-279-V-Col4</name>
    <dbReference type="NCBI Taxonomy" id="883077"/>
    <lineage>
        <taxon>Bacteria</taxon>
        <taxon>Bacillati</taxon>
        <taxon>Actinomycetota</taxon>
        <taxon>Actinomycetes</taxon>
        <taxon>Actinomycetales</taxon>
        <taxon>Actinomycetaceae</taxon>
        <taxon>Schaalia</taxon>
    </lineage>
</organism>
<dbReference type="EMBL" id="AGWQ01000006">
    <property type="protein sequence ID" value="EJZ86145.1"/>
    <property type="molecule type" value="Genomic_DNA"/>
</dbReference>
<dbReference type="RefSeq" id="WP_006680975.1">
    <property type="nucleotide sequence ID" value="NZ_JH815209.1"/>
</dbReference>
<evidence type="ECO:0008006" key="4">
    <source>
        <dbReference type="Google" id="ProtNLM"/>
    </source>
</evidence>
<dbReference type="PATRIC" id="fig|883077.3.peg.779"/>
<protein>
    <recommendedName>
        <fullName evidence="4">DNA primase</fullName>
    </recommendedName>
</protein>
<proteinExistence type="predicted"/>
<sequence>MTHDPRVALDALIAAFEAHYVACSQATDDDPSTLEEAENTLRDAFFTYDDELFRQFGVELPFDLLDDNYDEDDDEEEDDDESYDEDSDDLDDDFIDVDD</sequence>
<evidence type="ECO:0000313" key="2">
    <source>
        <dbReference type="EMBL" id="EJZ86145.1"/>
    </source>
</evidence>